<evidence type="ECO:0000256" key="8">
    <source>
        <dbReference type="ARBA" id="ARBA00051245"/>
    </source>
</evidence>
<keyword evidence="3 10" id="KW-0808">Transferase</keyword>
<evidence type="ECO:0000256" key="1">
    <source>
        <dbReference type="ARBA" id="ARBA00007316"/>
    </source>
</evidence>
<dbReference type="Gene3D" id="3.40.50.300">
    <property type="entry name" value="P-loop containing nucleotide triphosphate hydrolases"/>
    <property type="match status" value="1"/>
</dbReference>
<sequence length="219" mass="24083">MAASKKSKVKTMKTPILFTHSHPNSIISDQFRAIRANVHFLTKEKTCKLFLITSPETGEGKSTMAANLAVSMAQKKEKILLIDANLRDPAIQDIFDIPNNGGLIDILESEEPFEEVVHQTRIENLDILTCGSFSIHFGELLGNKKMKNLLAKLSACYDVVLIDSPSVLMSPETSLLSTYCDGVILILKRGNTKVEKIKEAKKVLDIAGAKIVGAVMNEK</sequence>
<dbReference type="GO" id="GO:0004715">
    <property type="term" value="F:non-membrane spanning protein tyrosine kinase activity"/>
    <property type="evidence" value="ECO:0007669"/>
    <property type="project" value="UniProtKB-EC"/>
</dbReference>
<name>A0ABD5KQ71_PRIAR</name>
<evidence type="ECO:0000256" key="2">
    <source>
        <dbReference type="ARBA" id="ARBA00011903"/>
    </source>
</evidence>
<keyword evidence="6" id="KW-0067">ATP-binding</keyword>
<dbReference type="InterPro" id="IPR025669">
    <property type="entry name" value="AAA_dom"/>
</dbReference>
<keyword evidence="5 10" id="KW-0418">Kinase</keyword>
<dbReference type="CDD" id="cd05387">
    <property type="entry name" value="BY-kinase"/>
    <property type="match status" value="1"/>
</dbReference>
<dbReference type="SUPFAM" id="SSF52540">
    <property type="entry name" value="P-loop containing nucleoside triphosphate hydrolases"/>
    <property type="match status" value="1"/>
</dbReference>
<evidence type="ECO:0000256" key="6">
    <source>
        <dbReference type="ARBA" id="ARBA00022840"/>
    </source>
</evidence>
<proteinExistence type="inferred from homology"/>
<evidence type="ECO:0000259" key="9">
    <source>
        <dbReference type="Pfam" id="PF13614"/>
    </source>
</evidence>
<keyword evidence="4" id="KW-0547">Nucleotide-binding</keyword>
<dbReference type="NCBIfam" id="TIGR01007">
    <property type="entry name" value="eps_fam"/>
    <property type="match status" value="1"/>
</dbReference>
<reference evidence="10 11" key="2">
    <citation type="submission" date="2024-05" db="EMBL/GenBank/DDBJ databases">
        <authorList>
            <person name="Zheng X."/>
        </authorList>
    </citation>
    <scope>NUCLEOTIDE SEQUENCE [LARGE SCALE GENOMIC DNA]</scope>
    <source>
        <strain evidence="10 11">C4-10</strain>
    </source>
</reference>
<keyword evidence="7" id="KW-0829">Tyrosine-protein kinase</keyword>
<comment type="similarity">
    <text evidence="1">Belongs to the CpsD/CapB family.</text>
</comment>
<comment type="caution">
    <text evidence="10">The sequence shown here is derived from an EMBL/GenBank/DDBJ whole genome shotgun (WGS) entry which is preliminary data.</text>
</comment>
<dbReference type="EMBL" id="JBDIVD010000001">
    <property type="protein sequence ID" value="MEN3153335.1"/>
    <property type="molecule type" value="Genomic_DNA"/>
</dbReference>
<dbReference type="InterPro" id="IPR027417">
    <property type="entry name" value="P-loop_NTPase"/>
</dbReference>
<gene>
    <name evidence="10" type="ORF">ABDD91_10845</name>
</gene>
<accession>A0ABD5KQ71</accession>
<dbReference type="AlphaFoldDB" id="A0ABD5KQ71"/>
<dbReference type="RefSeq" id="WP_247807186.1">
    <property type="nucleotide sequence ID" value="NZ_CP025621.1"/>
</dbReference>
<dbReference type="Proteomes" id="UP001418804">
    <property type="component" value="Unassembled WGS sequence"/>
</dbReference>
<evidence type="ECO:0000313" key="10">
    <source>
        <dbReference type="EMBL" id="MEN3153335.1"/>
    </source>
</evidence>
<dbReference type="PANTHER" id="PTHR32309">
    <property type="entry name" value="TYROSINE-PROTEIN KINASE"/>
    <property type="match status" value="1"/>
</dbReference>
<dbReference type="GO" id="GO:0005524">
    <property type="term" value="F:ATP binding"/>
    <property type="evidence" value="ECO:0007669"/>
    <property type="project" value="UniProtKB-KW"/>
</dbReference>
<dbReference type="EC" id="2.7.10.2" evidence="2"/>
<evidence type="ECO:0000256" key="5">
    <source>
        <dbReference type="ARBA" id="ARBA00022777"/>
    </source>
</evidence>
<dbReference type="Pfam" id="PF13614">
    <property type="entry name" value="AAA_31"/>
    <property type="match status" value="1"/>
</dbReference>
<evidence type="ECO:0000256" key="3">
    <source>
        <dbReference type="ARBA" id="ARBA00022679"/>
    </source>
</evidence>
<feature type="domain" description="AAA" evidence="9">
    <location>
        <begin position="57"/>
        <end position="185"/>
    </location>
</feature>
<dbReference type="InterPro" id="IPR050445">
    <property type="entry name" value="Bact_polysacc_biosynth/exp"/>
</dbReference>
<comment type="catalytic activity">
    <reaction evidence="8">
        <text>L-tyrosyl-[protein] + ATP = O-phospho-L-tyrosyl-[protein] + ADP + H(+)</text>
        <dbReference type="Rhea" id="RHEA:10596"/>
        <dbReference type="Rhea" id="RHEA-COMP:10136"/>
        <dbReference type="Rhea" id="RHEA-COMP:20101"/>
        <dbReference type="ChEBI" id="CHEBI:15378"/>
        <dbReference type="ChEBI" id="CHEBI:30616"/>
        <dbReference type="ChEBI" id="CHEBI:46858"/>
        <dbReference type="ChEBI" id="CHEBI:61978"/>
        <dbReference type="ChEBI" id="CHEBI:456216"/>
        <dbReference type="EC" id="2.7.10.2"/>
    </reaction>
</comment>
<protein>
    <recommendedName>
        <fullName evidence="2">non-specific protein-tyrosine kinase</fullName>
        <ecNumber evidence="2">2.7.10.2</ecNumber>
    </recommendedName>
</protein>
<organism evidence="10 11">
    <name type="scientific">Priestia aryabhattai</name>
    <name type="common">Bacillus aryabhattai</name>
    <dbReference type="NCBI Taxonomy" id="412384"/>
    <lineage>
        <taxon>Bacteria</taxon>
        <taxon>Bacillati</taxon>
        <taxon>Bacillota</taxon>
        <taxon>Bacilli</taxon>
        <taxon>Bacillales</taxon>
        <taxon>Bacillaceae</taxon>
        <taxon>Priestia</taxon>
    </lineage>
</organism>
<reference evidence="10 11" key="1">
    <citation type="submission" date="2024-05" db="EMBL/GenBank/DDBJ databases">
        <title>The mechanism of isolation and screening of efficient mineral weathering bacteria priestia aryabhattai c4-10 with weathered biotite.</title>
        <authorList>
            <person name="Yang S."/>
        </authorList>
    </citation>
    <scope>NUCLEOTIDE SEQUENCE [LARGE SCALE GENOMIC DNA]</scope>
    <source>
        <strain evidence="10 11">C4-10</strain>
    </source>
</reference>
<evidence type="ECO:0000256" key="4">
    <source>
        <dbReference type="ARBA" id="ARBA00022741"/>
    </source>
</evidence>
<evidence type="ECO:0000313" key="11">
    <source>
        <dbReference type="Proteomes" id="UP001418804"/>
    </source>
</evidence>
<evidence type="ECO:0000256" key="7">
    <source>
        <dbReference type="ARBA" id="ARBA00023137"/>
    </source>
</evidence>
<dbReference type="InterPro" id="IPR005702">
    <property type="entry name" value="Wzc-like_C"/>
</dbReference>
<dbReference type="PANTHER" id="PTHR32309:SF13">
    <property type="entry name" value="FERRIC ENTEROBACTIN TRANSPORT PROTEIN FEPE"/>
    <property type="match status" value="1"/>
</dbReference>